<evidence type="ECO:0000256" key="2">
    <source>
        <dbReference type="SAM" id="MobiDB-lite"/>
    </source>
</evidence>
<evidence type="ECO:0000313" key="3">
    <source>
        <dbReference type="EMBL" id="CAH1775288.1"/>
    </source>
</evidence>
<dbReference type="PANTHER" id="PTHR21694">
    <property type="entry name" value="COILED-COIL DOMAIN-CONTAINING PROTEIN 63"/>
    <property type="match status" value="1"/>
</dbReference>
<gene>
    <name evidence="3" type="ORF">OFUS_LOCUS2613</name>
</gene>
<feature type="compositionally biased region" description="Low complexity" evidence="2">
    <location>
        <begin position="1"/>
        <end position="11"/>
    </location>
</feature>
<name>A0A8J1TQX0_OWEFU</name>
<organism evidence="3 4">
    <name type="scientific">Owenia fusiformis</name>
    <name type="common">Polychaete worm</name>
    <dbReference type="NCBI Taxonomy" id="6347"/>
    <lineage>
        <taxon>Eukaryota</taxon>
        <taxon>Metazoa</taxon>
        <taxon>Spiralia</taxon>
        <taxon>Lophotrochozoa</taxon>
        <taxon>Annelida</taxon>
        <taxon>Polychaeta</taxon>
        <taxon>Sedentaria</taxon>
        <taxon>Canalipalpata</taxon>
        <taxon>Sabellida</taxon>
        <taxon>Oweniida</taxon>
        <taxon>Oweniidae</taxon>
        <taxon>Owenia</taxon>
    </lineage>
</organism>
<feature type="region of interest" description="Disordered" evidence="2">
    <location>
        <begin position="1"/>
        <end position="22"/>
    </location>
</feature>
<dbReference type="PANTHER" id="PTHR21694:SF35">
    <property type="entry name" value="OUTER DYNEIN ARM-DOCKING COMPLEX SUBUNIT 1"/>
    <property type="match status" value="1"/>
</dbReference>
<feature type="coiled-coil region" evidence="1">
    <location>
        <begin position="284"/>
        <end position="311"/>
    </location>
</feature>
<keyword evidence="4" id="KW-1185">Reference proteome</keyword>
<dbReference type="Pfam" id="PF21773">
    <property type="entry name" value="ODAD1_CC"/>
    <property type="match status" value="1"/>
</dbReference>
<dbReference type="AlphaFoldDB" id="A0A8J1TQX0"/>
<dbReference type="EMBL" id="CAIIXF020000001">
    <property type="protein sequence ID" value="CAH1775288.1"/>
    <property type="molecule type" value="Genomic_DNA"/>
</dbReference>
<feature type="compositionally biased region" description="Acidic residues" evidence="2">
    <location>
        <begin position="498"/>
        <end position="509"/>
    </location>
</feature>
<feature type="coiled-coil region" evidence="1">
    <location>
        <begin position="338"/>
        <end position="397"/>
    </location>
</feature>
<feature type="compositionally biased region" description="Basic and acidic residues" evidence="2">
    <location>
        <begin position="529"/>
        <end position="549"/>
    </location>
</feature>
<dbReference type="Proteomes" id="UP000749559">
    <property type="component" value="Unassembled WGS sequence"/>
</dbReference>
<reference evidence="3" key="1">
    <citation type="submission" date="2022-03" db="EMBL/GenBank/DDBJ databases">
        <authorList>
            <person name="Martin C."/>
        </authorList>
    </citation>
    <scope>NUCLEOTIDE SEQUENCE</scope>
</reference>
<keyword evidence="1" id="KW-0175">Coiled coil</keyword>
<dbReference type="OrthoDB" id="6766775at2759"/>
<dbReference type="InterPro" id="IPR051876">
    <property type="entry name" value="ODA-DC/CCD"/>
</dbReference>
<sequence length="555" mass="64759">MPRPRSGGSDYSDADADGMAEREMEYTKLQRQHRIMQGDREAYTEESQNLIRKQKAEISQLEAERAELLKDLRLAESRSNQNKDEVHTDKLTTLVNDRDDLHQSIDDEKENQKELDAKIREWEKKIRDQHKNMGGIHMSRQHTIKTQKNVRVLENRLDKENQKFNNCLTANASLREEIDSLRVERVRFDNLYCKLDKERMELRRDLGEVIDQSSQAYDSRDECQAKMILLKEKADKDLQQHNAEMKELVRIIDHDRKLKEFMGIKGQERQEDPQLVAWRSRKESLEAERKKEFAEDSVEAYEAAFERIKEITGEEDLDLLVEKFIEVEDRNFALFNYVNEQNNEIETLQEQIAEMKDEIANFKEQGVEMETQRQAILSNLEEKQVTASKNADEHDEKHTAIMKILDQLRAGIDSLFNKISCERSAIDDMLGAQTGVQDRNMIQYLGIIEQRTNELLSIQNYSNSKDYEKYDPKAGGLLGAGPQATQNQMQIMAPSVGDEYESEGSEASDDDRPFTRNELQSKVMKTVKKRESAMRREGFKYDLSNAREKTQKKKK</sequence>
<evidence type="ECO:0000313" key="4">
    <source>
        <dbReference type="Proteomes" id="UP000749559"/>
    </source>
</evidence>
<accession>A0A8J1TQX0</accession>
<proteinExistence type="predicted"/>
<dbReference type="InterPro" id="IPR049258">
    <property type="entry name" value="ODAD1_CC"/>
</dbReference>
<dbReference type="GO" id="GO:0036158">
    <property type="term" value="P:outer dynein arm assembly"/>
    <property type="evidence" value="ECO:0007669"/>
    <property type="project" value="TreeGrafter"/>
</dbReference>
<dbReference type="GO" id="GO:0005930">
    <property type="term" value="C:axoneme"/>
    <property type="evidence" value="ECO:0007669"/>
    <property type="project" value="TreeGrafter"/>
</dbReference>
<evidence type="ECO:0000256" key="1">
    <source>
        <dbReference type="SAM" id="Coils"/>
    </source>
</evidence>
<comment type="caution">
    <text evidence="3">The sequence shown here is derived from an EMBL/GenBank/DDBJ whole genome shotgun (WGS) entry which is preliminary data.</text>
</comment>
<protein>
    <submittedName>
        <fullName evidence="3">Uncharacterized protein</fullName>
    </submittedName>
</protein>
<dbReference type="GO" id="GO:0003341">
    <property type="term" value="P:cilium movement"/>
    <property type="evidence" value="ECO:0007669"/>
    <property type="project" value="TreeGrafter"/>
</dbReference>
<feature type="region of interest" description="Disordered" evidence="2">
    <location>
        <begin position="495"/>
        <end position="555"/>
    </location>
</feature>
<feature type="coiled-coil region" evidence="1">
    <location>
        <begin position="44"/>
        <end position="132"/>
    </location>
</feature>